<evidence type="ECO:0000256" key="7">
    <source>
        <dbReference type="ARBA" id="ARBA00022679"/>
    </source>
</evidence>
<evidence type="ECO:0000256" key="2">
    <source>
        <dbReference type="ARBA" id="ARBA00004771"/>
    </source>
</evidence>
<comment type="subcellular location">
    <subcellularLocation>
        <location evidence="1">Endoplasmic reticulum membrane</location>
        <topology evidence="1">Multi-pass membrane protein</topology>
    </subcellularLocation>
</comment>
<comment type="similarity">
    <text evidence="4">Belongs to the diacylglycerol acyltransferase family.</text>
</comment>
<evidence type="ECO:0000256" key="14">
    <source>
        <dbReference type="ARBA" id="ARBA00023315"/>
    </source>
</evidence>
<dbReference type="AlphaFoldDB" id="A0A7M7MCR9"/>
<dbReference type="InParanoid" id="A0A7M7MCR9"/>
<dbReference type="CDD" id="cd07987">
    <property type="entry name" value="LPLAT_MGAT-like"/>
    <property type="match status" value="1"/>
</dbReference>
<keyword evidence="13" id="KW-0472">Membrane</keyword>
<evidence type="ECO:0000256" key="11">
    <source>
        <dbReference type="ARBA" id="ARBA00022989"/>
    </source>
</evidence>
<protein>
    <recommendedName>
        <fullName evidence="5">diacylglycerol O-acyltransferase</fullName>
        <ecNumber evidence="5">2.3.1.20</ecNumber>
    </recommendedName>
</protein>
<evidence type="ECO:0000256" key="8">
    <source>
        <dbReference type="ARBA" id="ARBA00022692"/>
    </source>
</evidence>
<accession>A0A7M7MCR9</accession>
<keyword evidence="11" id="KW-1133">Transmembrane helix</keyword>
<evidence type="ECO:0000256" key="9">
    <source>
        <dbReference type="ARBA" id="ARBA00022798"/>
    </source>
</evidence>
<dbReference type="PANTHER" id="PTHR12317:SF0">
    <property type="entry name" value="ACYLTRANSFERASE"/>
    <property type="match status" value="1"/>
</dbReference>
<dbReference type="EC" id="2.3.1.20" evidence="5"/>
<reference evidence="15" key="1">
    <citation type="submission" date="2021-01" db="UniProtKB">
        <authorList>
            <consortium name="EnsemblMetazoa"/>
        </authorList>
    </citation>
    <scope>IDENTIFICATION</scope>
</reference>
<dbReference type="Pfam" id="PF03982">
    <property type="entry name" value="DAGAT"/>
    <property type="match status" value="1"/>
</dbReference>
<evidence type="ECO:0000256" key="6">
    <source>
        <dbReference type="ARBA" id="ARBA00022516"/>
    </source>
</evidence>
<dbReference type="GO" id="GO:0005789">
    <property type="term" value="C:endoplasmic reticulum membrane"/>
    <property type="evidence" value="ECO:0007669"/>
    <property type="project" value="UniProtKB-SubCell"/>
</dbReference>
<dbReference type="Proteomes" id="UP000594260">
    <property type="component" value="Unplaced"/>
</dbReference>
<comment type="pathway">
    <text evidence="3">Lipid metabolism.</text>
</comment>
<keyword evidence="10" id="KW-0256">Endoplasmic reticulum</keyword>
<evidence type="ECO:0000256" key="13">
    <source>
        <dbReference type="ARBA" id="ARBA00023136"/>
    </source>
</evidence>
<keyword evidence="7" id="KW-0808">Transferase</keyword>
<keyword evidence="14" id="KW-0012">Acyltransferase</keyword>
<keyword evidence="16" id="KW-1185">Reference proteome</keyword>
<keyword evidence="8" id="KW-0812">Transmembrane</keyword>
<dbReference type="RefSeq" id="XP_022666767.1">
    <property type="nucleotide sequence ID" value="XM_022811032.1"/>
</dbReference>
<proteinExistence type="inferred from homology"/>
<dbReference type="OrthoDB" id="10008102at2759"/>
<dbReference type="FunCoup" id="A0A7M7MCR9">
    <property type="interactions" value="91"/>
</dbReference>
<comment type="pathway">
    <text evidence="2">Glycerolipid metabolism; triacylglycerol biosynthesis.</text>
</comment>
<dbReference type="OMA" id="RSQWMRR"/>
<evidence type="ECO:0000313" key="16">
    <source>
        <dbReference type="Proteomes" id="UP000594260"/>
    </source>
</evidence>
<sequence>MFLFAGGRRSYWVRSWRIWRWFRDYFPIRLIKTANLDPTKNYIFGYHPHGIASAGAFCNFATEATNFSELFPGIVPHLLTLEGQFYCPFHRELMLFCGINSVAKESIVNILNYKGKGNAAIIVIGGAQEALDAVPSTFESTVRLKLNSRLGFVRMAIINGAYLVPVFSFGENDIFYQAPNSIGSILRKIQTGFTKLVGFSPPVFHGRGVFQYSYGFLPYRKPITTVIGSPIPVVRKPDPSESEVRELHAKYVTALKELFETHKKEVGAEKLELEVY</sequence>
<evidence type="ECO:0000313" key="15">
    <source>
        <dbReference type="EnsemblMetazoa" id="XP_022666767"/>
    </source>
</evidence>
<name>A0A7M7MCR9_VARDE</name>
<evidence type="ECO:0000256" key="10">
    <source>
        <dbReference type="ARBA" id="ARBA00022824"/>
    </source>
</evidence>
<evidence type="ECO:0000256" key="3">
    <source>
        <dbReference type="ARBA" id="ARBA00005189"/>
    </source>
</evidence>
<evidence type="ECO:0000256" key="5">
    <source>
        <dbReference type="ARBA" id="ARBA00013244"/>
    </source>
</evidence>
<evidence type="ECO:0000256" key="1">
    <source>
        <dbReference type="ARBA" id="ARBA00004477"/>
    </source>
</evidence>
<keyword evidence="9" id="KW-0319">Glycerol metabolism</keyword>
<dbReference type="GeneID" id="111252716"/>
<dbReference type="GO" id="GO:0006071">
    <property type="term" value="P:glycerol metabolic process"/>
    <property type="evidence" value="ECO:0007669"/>
    <property type="project" value="UniProtKB-KW"/>
</dbReference>
<dbReference type="GO" id="GO:0019432">
    <property type="term" value="P:triglyceride biosynthetic process"/>
    <property type="evidence" value="ECO:0007669"/>
    <property type="project" value="TreeGrafter"/>
</dbReference>
<dbReference type="KEGG" id="vde:111252716"/>
<dbReference type="PANTHER" id="PTHR12317">
    <property type="entry name" value="DIACYLGLYCEROL O-ACYLTRANSFERASE"/>
    <property type="match status" value="1"/>
</dbReference>
<evidence type="ECO:0000256" key="12">
    <source>
        <dbReference type="ARBA" id="ARBA00023098"/>
    </source>
</evidence>
<dbReference type="EnsemblMetazoa" id="XM_022811032">
    <property type="protein sequence ID" value="XP_022666767"/>
    <property type="gene ID" value="LOC111252716"/>
</dbReference>
<dbReference type="GO" id="GO:0004144">
    <property type="term" value="F:diacylglycerol O-acyltransferase activity"/>
    <property type="evidence" value="ECO:0007669"/>
    <property type="project" value="UniProtKB-EC"/>
</dbReference>
<keyword evidence="6" id="KW-0444">Lipid biosynthesis</keyword>
<keyword evidence="12" id="KW-0443">Lipid metabolism</keyword>
<dbReference type="InterPro" id="IPR007130">
    <property type="entry name" value="DAGAT"/>
</dbReference>
<organism evidence="15 16">
    <name type="scientific">Varroa destructor</name>
    <name type="common">Honeybee mite</name>
    <dbReference type="NCBI Taxonomy" id="109461"/>
    <lineage>
        <taxon>Eukaryota</taxon>
        <taxon>Metazoa</taxon>
        <taxon>Ecdysozoa</taxon>
        <taxon>Arthropoda</taxon>
        <taxon>Chelicerata</taxon>
        <taxon>Arachnida</taxon>
        <taxon>Acari</taxon>
        <taxon>Parasitiformes</taxon>
        <taxon>Mesostigmata</taxon>
        <taxon>Gamasina</taxon>
        <taxon>Dermanyssoidea</taxon>
        <taxon>Varroidae</taxon>
        <taxon>Varroa</taxon>
    </lineage>
</organism>
<evidence type="ECO:0000256" key="4">
    <source>
        <dbReference type="ARBA" id="ARBA00005420"/>
    </source>
</evidence>